<accession>A0A9N9HZQ4</accession>
<sequence>ISESSDSYEPDFDSSDSSSEDSQKRNSKRSSGNYDFNKEVLRIQAGASLL</sequence>
<name>A0A9N9HZQ4_9GLOM</name>
<evidence type="ECO:0000313" key="3">
    <source>
        <dbReference type="Proteomes" id="UP000789405"/>
    </source>
</evidence>
<dbReference type="Proteomes" id="UP000789405">
    <property type="component" value="Unassembled WGS sequence"/>
</dbReference>
<feature type="non-terminal residue" evidence="2">
    <location>
        <position position="1"/>
    </location>
</feature>
<protein>
    <submittedName>
        <fullName evidence="2">27836_t:CDS:1</fullName>
    </submittedName>
</protein>
<dbReference type="EMBL" id="CAJVPY010009954">
    <property type="protein sequence ID" value="CAG8714061.1"/>
    <property type="molecule type" value="Genomic_DNA"/>
</dbReference>
<comment type="caution">
    <text evidence="2">The sequence shown here is derived from an EMBL/GenBank/DDBJ whole genome shotgun (WGS) entry which is preliminary data.</text>
</comment>
<proteinExistence type="predicted"/>
<dbReference type="AlphaFoldDB" id="A0A9N9HZQ4"/>
<organism evidence="2 3">
    <name type="scientific">Dentiscutata erythropus</name>
    <dbReference type="NCBI Taxonomy" id="1348616"/>
    <lineage>
        <taxon>Eukaryota</taxon>
        <taxon>Fungi</taxon>
        <taxon>Fungi incertae sedis</taxon>
        <taxon>Mucoromycota</taxon>
        <taxon>Glomeromycotina</taxon>
        <taxon>Glomeromycetes</taxon>
        <taxon>Diversisporales</taxon>
        <taxon>Gigasporaceae</taxon>
        <taxon>Dentiscutata</taxon>
    </lineage>
</organism>
<feature type="region of interest" description="Disordered" evidence="1">
    <location>
        <begin position="1"/>
        <end position="37"/>
    </location>
</feature>
<evidence type="ECO:0000256" key="1">
    <source>
        <dbReference type="SAM" id="MobiDB-lite"/>
    </source>
</evidence>
<gene>
    <name evidence="2" type="ORF">DERYTH_LOCUS13806</name>
</gene>
<reference evidence="2" key="1">
    <citation type="submission" date="2021-06" db="EMBL/GenBank/DDBJ databases">
        <authorList>
            <person name="Kallberg Y."/>
            <person name="Tangrot J."/>
            <person name="Rosling A."/>
        </authorList>
    </citation>
    <scope>NUCLEOTIDE SEQUENCE</scope>
    <source>
        <strain evidence="2">MA453B</strain>
    </source>
</reference>
<feature type="compositionally biased region" description="Acidic residues" evidence="1">
    <location>
        <begin position="1"/>
        <end position="14"/>
    </location>
</feature>
<keyword evidence="3" id="KW-1185">Reference proteome</keyword>
<evidence type="ECO:0000313" key="2">
    <source>
        <dbReference type="EMBL" id="CAG8714061.1"/>
    </source>
</evidence>